<dbReference type="FunFam" id="3.40.605.10:FF:000026">
    <property type="entry name" value="Aldehyde dehydrogenase, putative"/>
    <property type="match status" value="1"/>
</dbReference>
<dbReference type="InterPro" id="IPR050740">
    <property type="entry name" value="Aldehyde_DH_Superfamily"/>
</dbReference>
<evidence type="ECO:0000313" key="9">
    <source>
        <dbReference type="Proteomes" id="UP000265750"/>
    </source>
</evidence>
<dbReference type="InterPro" id="IPR016161">
    <property type="entry name" value="Ald_DH/histidinol_DH"/>
</dbReference>
<keyword evidence="9" id="KW-1185">Reference proteome</keyword>
<evidence type="ECO:0000256" key="5">
    <source>
        <dbReference type="PROSITE-ProRule" id="PRU10007"/>
    </source>
</evidence>
<dbReference type="Pfam" id="PF00171">
    <property type="entry name" value="Aldedh"/>
    <property type="match status" value="1"/>
</dbReference>
<feature type="active site" evidence="5">
    <location>
        <position position="252"/>
    </location>
</feature>
<dbReference type="InterPro" id="IPR016162">
    <property type="entry name" value="Ald_DH_N"/>
</dbReference>
<dbReference type="Proteomes" id="UP000265750">
    <property type="component" value="Unassembled WGS sequence"/>
</dbReference>
<dbReference type="FunFam" id="3.40.309.10:FF:000004">
    <property type="entry name" value="Succinate-semialdehyde dehydrogenase I"/>
    <property type="match status" value="1"/>
</dbReference>
<accession>A0A3A1WI29</accession>
<dbReference type="InterPro" id="IPR016160">
    <property type="entry name" value="Ald_DH_CS_CYS"/>
</dbReference>
<dbReference type="RefSeq" id="WP_119540553.1">
    <property type="nucleotide sequence ID" value="NZ_QYRN01000006.1"/>
</dbReference>
<dbReference type="OrthoDB" id="9812625at2"/>
<keyword evidence="4" id="KW-0558">Oxidation</keyword>
<evidence type="ECO:0000259" key="7">
    <source>
        <dbReference type="Pfam" id="PF00171"/>
    </source>
</evidence>
<dbReference type="InterPro" id="IPR016163">
    <property type="entry name" value="Ald_DH_C"/>
</dbReference>
<dbReference type="GO" id="GO:0009450">
    <property type="term" value="P:gamma-aminobutyric acid catabolic process"/>
    <property type="evidence" value="ECO:0007669"/>
    <property type="project" value="InterPro"/>
</dbReference>
<dbReference type="PANTHER" id="PTHR43353:SF5">
    <property type="entry name" value="SUCCINATE-SEMIALDEHYDE DEHYDROGENASE, MITOCHONDRIAL"/>
    <property type="match status" value="1"/>
</dbReference>
<dbReference type="FunFam" id="3.40.605.10:FF:000005">
    <property type="entry name" value="Succinate-semialdehyde dehydrogenase I"/>
    <property type="match status" value="1"/>
</dbReference>
<keyword evidence="3 6" id="KW-0560">Oxidoreductase</keyword>
<evidence type="ECO:0000256" key="3">
    <source>
        <dbReference type="ARBA" id="ARBA00023002"/>
    </source>
</evidence>
<name>A0A3A1WI29_9HYPH</name>
<dbReference type="NCBIfam" id="TIGR01780">
    <property type="entry name" value="SSADH"/>
    <property type="match status" value="1"/>
</dbReference>
<gene>
    <name evidence="8" type="ORF">D3218_13245</name>
</gene>
<evidence type="ECO:0000256" key="4">
    <source>
        <dbReference type="ARBA" id="ARBA00023097"/>
    </source>
</evidence>
<protein>
    <submittedName>
        <fullName evidence="8">NAD-dependent succinate-semialdehyde dehydrogenase</fullName>
    </submittedName>
</protein>
<proteinExistence type="inferred from homology"/>
<dbReference type="InterPro" id="IPR029510">
    <property type="entry name" value="Ald_DH_CS_GLU"/>
</dbReference>
<organism evidence="8 9">
    <name type="scientific">Aureimonas flava</name>
    <dbReference type="NCBI Taxonomy" id="2320271"/>
    <lineage>
        <taxon>Bacteria</taxon>
        <taxon>Pseudomonadati</taxon>
        <taxon>Pseudomonadota</taxon>
        <taxon>Alphaproteobacteria</taxon>
        <taxon>Hyphomicrobiales</taxon>
        <taxon>Aurantimonadaceae</taxon>
        <taxon>Aureimonas</taxon>
    </lineage>
</organism>
<comment type="similarity">
    <text evidence="1 6">Belongs to the aldehyde dehydrogenase family.</text>
</comment>
<dbReference type="SUPFAM" id="SSF53720">
    <property type="entry name" value="ALDH-like"/>
    <property type="match status" value="1"/>
</dbReference>
<dbReference type="PROSITE" id="PS00070">
    <property type="entry name" value="ALDEHYDE_DEHYDR_CYS"/>
    <property type="match status" value="1"/>
</dbReference>
<reference evidence="9" key="1">
    <citation type="submission" date="2018-09" db="EMBL/GenBank/DDBJ databases">
        <authorList>
            <person name="Tuo L."/>
        </authorList>
    </citation>
    <scope>NUCLEOTIDE SEQUENCE [LARGE SCALE GENOMIC DNA]</scope>
    <source>
        <strain evidence="9">M2BS4Y-1</strain>
    </source>
</reference>
<dbReference type="EMBL" id="QYRN01000006">
    <property type="protein sequence ID" value="RIY00244.1"/>
    <property type="molecule type" value="Genomic_DNA"/>
</dbReference>
<dbReference type="PROSITE" id="PS00687">
    <property type="entry name" value="ALDEHYDE_DEHYDR_GLU"/>
    <property type="match status" value="1"/>
</dbReference>
<keyword evidence="2" id="KW-0630">Potassium</keyword>
<evidence type="ECO:0000256" key="1">
    <source>
        <dbReference type="ARBA" id="ARBA00009986"/>
    </source>
</evidence>
<sequence length="482" mass="51203">MDTLWQHEAFIGGAWRGAGDLRRFPVLDPATGETIAEVADCGEAEAEAAIAEAAIAYESWRGTTALERSRVLRRWHDLMMERQEELARLLTSEQGKPLAEARGEVAYAASFLSWFAEEARRAYGQVVPAHRADAEVVVLKEPVGVVAAVTPWNFPLAMITRKVGPALAAGCTIVVKPAEDTPLSALALARLGEAAGVPAGVVSIVTTRDAPSVVGALMRSPTVRKLSFTGSTATGKLLMRQSAETVKRLSLELGGNAPLIVFADADLDVAVRGTLASKFRNTGQTCVCANRILVEDAIYDRYAEALAEAVRRLKVAPGTVEGAAQGPLINRAGFAKVERHVADARAKGGRILAGGQPDAQGGLFFQPTVIADATPEMALADEETFGPVAALFRFQTEDEAIRLANATETGLSAYFFTRDLARAWRVARRLEAGMVGINEGVISTEVAPFGGVKQSGLGREGAAQGLEEYLETKYVLFGGLAA</sequence>
<comment type="caution">
    <text evidence="8">The sequence shown here is derived from an EMBL/GenBank/DDBJ whole genome shotgun (WGS) entry which is preliminary data.</text>
</comment>
<evidence type="ECO:0000313" key="8">
    <source>
        <dbReference type="EMBL" id="RIY00244.1"/>
    </source>
</evidence>
<dbReference type="GO" id="GO:0004777">
    <property type="term" value="F:succinate-semialdehyde dehydrogenase (NAD+) activity"/>
    <property type="evidence" value="ECO:0007669"/>
    <property type="project" value="TreeGrafter"/>
</dbReference>
<dbReference type="PANTHER" id="PTHR43353">
    <property type="entry name" value="SUCCINATE-SEMIALDEHYDE DEHYDROGENASE, MITOCHONDRIAL"/>
    <property type="match status" value="1"/>
</dbReference>
<dbReference type="Gene3D" id="3.40.309.10">
    <property type="entry name" value="Aldehyde Dehydrogenase, Chain A, domain 2"/>
    <property type="match status" value="1"/>
</dbReference>
<dbReference type="AlphaFoldDB" id="A0A3A1WI29"/>
<dbReference type="InterPro" id="IPR015590">
    <property type="entry name" value="Aldehyde_DH_dom"/>
</dbReference>
<dbReference type="Gene3D" id="3.40.605.10">
    <property type="entry name" value="Aldehyde Dehydrogenase, Chain A, domain 1"/>
    <property type="match status" value="1"/>
</dbReference>
<evidence type="ECO:0000256" key="6">
    <source>
        <dbReference type="RuleBase" id="RU003345"/>
    </source>
</evidence>
<dbReference type="InterPro" id="IPR010102">
    <property type="entry name" value="Succ_semiAld_DH"/>
</dbReference>
<evidence type="ECO:0000256" key="2">
    <source>
        <dbReference type="ARBA" id="ARBA00022958"/>
    </source>
</evidence>
<feature type="domain" description="Aldehyde dehydrogenase" evidence="7">
    <location>
        <begin position="17"/>
        <end position="475"/>
    </location>
</feature>
<dbReference type="CDD" id="cd07103">
    <property type="entry name" value="ALDH_F5_SSADH_GabD"/>
    <property type="match status" value="1"/>
</dbReference>